<feature type="compositionally biased region" description="Low complexity" evidence="6">
    <location>
        <begin position="298"/>
        <end position="324"/>
    </location>
</feature>
<keyword evidence="3" id="KW-0547">Nucleotide-binding</keyword>
<feature type="region of interest" description="Disordered" evidence="6">
    <location>
        <begin position="236"/>
        <end position="276"/>
    </location>
</feature>
<dbReference type="GO" id="GO:0015658">
    <property type="term" value="F:branched-chain amino acid transmembrane transporter activity"/>
    <property type="evidence" value="ECO:0007669"/>
    <property type="project" value="TreeGrafter"/>
</dbReference>
<dbReference type="PROSITE" id="PS50893">
    <property type="entry name" value="ABC_TRANSPORTER_2"/>
    <property type="match status" value="1"/>
</dbReference>
<dbReference type="SMART" id="SM00382">
    <property type="entry name" value="AAA"/>
    <property type="match status" value="1"/>
</dbReference>
<feature type="domain" description="ABC transporter" evidence="7">
    <location>
        <begin position="2"/>
        <end position="235"/>
    </location>
</feature>
<dbReference type="CDD" id="cd03224">
    <property type="entry name" value="ABC_TM1139_LivF_branched"/>
    <property type="match status" value="1"/>
</dbReference>
<dbReference type="EMBL" id="CCRH01000003">
    <property type="protein sequence ID" value="CDZ32427.1"/>
    <property type="molecule type" value="Genomic_DNA"/>
</dbReference>
<dbReference type="SUPFAM" id="SSF52540">
    <property type="entry name" value="P-loop containing nucleoside triphosphate hydrolases"/>
    <property type="match status" value="1"/>
</dbReference>
<evidence type="ECO:0000259" key="7">
    <source>
        <dbReference type="PROSITE" id="PS50893"/>
    </source>
</evidence>
<dbReference type="GO" id="GO:0015807">
    <property type="term" value="P:L-amino acid transport"/>
    <property type="evidence" value="ECO:0007669"/>
    <property type="project" value="TreeGrafter"/>
</dbReference>
<dbReference type="PROSITE" id="PS00211">
    <property type="entry name" value="ABC_TRANSPORTER_1"/>
    <property type="match status" value="1"/>
</dbReference>
<accession>A0A0T7FBJ8</accession>
<feature type="compositionally biased region" description="Polar residues" evidence="6">
    <location>
        <begin position="250"/>
        <end position="265"/>
    </location>
</feature>
<organism evidence="8 9">
    <name type="scientific">Neorhizobium galegae bv. officinalis</name>
    <dbReference type="NCBI Taxonomy" id="323656"/>
    <lineage>
        <taxon>Bacteria</taxon>
        <taxon>Pseudomonadati</taxon>
        <taxon>Pseudomonadota</taxon>
        <taxon>Alphaproteobacteria</taxon>
        <taxon>Hyphomicrobiales</taxon>
        <taxon>Rhizobiaceae</taxon>
        <taxon>Rhizobium/Agrobacterium group</taxon>
        <taxon>Neorhizobium</taxon>
    </lineage>
</organism>
<dbReference type="PANTHER" id="PTHR43820:SF4">
    <property type="entry name" value="HIGH-AFFINITY BRANCHED-CHAIN AMINO ACID TRANSPORT ATP-BINDING PROTEIN LIVF"/>
    <property type="match status" value="1"/>
</dbReference>
<dbReference type="Pfam" id="PF12399">
    <property type="entry name" value="BCA_ABC_TP_C"/>
    <property type="match status" value="1"/>
</dbReference>
<evidence type="ECO:0000256" key="6">
    <source>
        <dbReference type="SAM" id="MobiDB-lite"/>
    </source>
</evidence>
<evidence type="ECO:0000256" key="4">
    <source>
        <dbReference type="ARBA" id="ARBA00022840"/>
    </source>
</evidence>
<dbReference type="AlphaFoldDB" id="A0A0T7FBJ8"/>
<keyword evidence="2" id="KW-0813">Transport</keyword>
<reference evidence="8 9" key="1">
    <citation type="submission" date="2014-08" db="EMBL/GenBank/DDBJ databases">
        <authorList>
            <person name="Chen Y.-H."/>
        </authorList>
    </citation>
    <scope>NUCLEOTIDE SEQUENCE [LARGE SCALE GENOMIC DNA]</scope>
</reference>
<evidence type="ECO:0000313" key="9">
    <source>
        <dbReference type="Proteomes" id="UP000046176"/>
    </source>
</evidence>
<evidence type="ECO:0000256" key="1">
    <source>
        <dbReference type="ARBA" id="ARBA00005417"/>
    </source>
</evidence>
<dbReference type="GO" id="GO:0016887">
    <property type="term" value="F:ATP hydrolysis activity"/>
    <property type="evidence" value="ECO:0007669"/>
    <property type="project" value="InterPro"/>
</dbReference>
<proteinExistence type="inferred from homology"/>
<evidence type="ECO:0000256" key="2">
    <source>
        <dbReference type="ARBA" id="ARBA00022448"/>
    </source>
</evidence>
<dbReference type="InterPro" id="IPR003593">
    <property type="entry name" value="AAA+_ATPase"/>
</dbReference>
<dbReference type="PANTHER" id="PTHR43820">
    <property type="entry name" value="HIGH-AFFINITY BRANCHED-CHAIN AMINO ACID TRANSPORT ATP-BINDING PROTEIN LIVF"/>
    <property type="match status" value="1"/>
</dbReference>
<dbReference type="Proteomes" id="UP000046176">
    <property type="component" value="Unassembled WGS sequence"/>
</dbReference>
<dbReference type="OrthoDB" id="9806149at2"/>
<dbReference type="InterPro" id="IPR052156">
    <property type="entry name" value="BCAA_Transport_ATP-bd_LivF"/>
</dbReference>
<sequence length="447" mass="45989">MLEVKGLSVSYGQHRALEGASLKVGRGEIVVILGANGAGKSTLLKAVSGICEGRATGTITMQGRDILGLAANKIVDEGIALVPEGRGVFADLSVAENLRLGAHAPRARDEEAGNLERVLRLFPKLQERSRQIVRTMSGGEQQMVAIGRAMMSNPALLTLDEPSLGLSPLLCKELFQALKVVRDTGIGILLVEQNAKQSLAIADRGYLLENGHIIHEGRAQDLRNDPAVQAAYLGGGKASASGQRPGARTATPTALGSTPTHSTTPPYVPPRTSGASPADIAASVLAALPTAARRDAAAPHPASAALGDPLPASGARGNGNAAASPFSSPAGRRSRQGDEGQPTSAGSASIPRPVASPAPAMRGAADALLGGLSLGDIIAEASRASRAEHGTAMPSAPPRGHSTVPPSYPASPSLEMGNSQDRLKSVLKEIEEAAARARAWRHDPNRN</sequence>
<evidence type="ECO:0000313" key="8">
    <source>
        <dbReference type="EMBL" id="CDZ32427.1"/>
    </source>
</evidence>
<feature type="region of interest" description="Disordered" evidence="6">
    <location>
        <begin position="296"/>
        <end position="358"/>
    </location>
</feature>
<keyword evidence="5" id="KW-0029">Amino-acid transport</keyword>
<protein>
    <submittedName>
        <fullName evidence="8">ABC branched-chain amino acid family transporter, ATPase subunit</fullName>
    </submittedName>
</protein>
<name>A0A0T7FBJ8_NEOGA</name>
<dbReference type="Pfam" id="PF00005">
    <property type="entry name" value="ABC_tran"/>
    <property type="match status" value="1"/>
</dbReference>
<evidence type="ECO:0000256" key="5">
    <source>
        <dbReference type="ARBA" id="ARBA00022970"/>
    </source>
</evidence>
<dbReference type="InterPro" id="IPR027417">
    <property type="entry name" value="P-loop_NTPase"/>
</dbReference>
<keyword evidence="4" id="KW-0067">ATP-binding</keyword>
<dbReference type="RefSeq" id="WP_046665474.1">
    <property type="nucleotide sequence ID" value="NZ_CCRH01000003.1"/>
</dbReference>
<dbReference type="InterPro" id="IPR003439">
    <property type="entry name" value="ABC_transporter-like_ATP-bd"/>
</dbReference>
<dbReference type="InterPro" id="IPR032823">
    <property type="entry name" value="BCA_ABC_TP_C"/>
</dbReference>
<dbReference type="Gene3D" id="3.40.50.300">
    <property type="entry name" value="P-loop containing nucleotide triphosphate hydrolases"/>
    <property type="match status" value="1"/>
</dbReference>
<evidence type="ECO:0000256" key="3">
    <source>
        <dbReference type="ARBA" id="ARBA00022741"/>
    </source>
</evidence>
<dbReference type="GO" id="GO:0005524">
    <property type="term" value="F:ATP binding"/>
    <property type="evidence" value="ECO:0007669"/>
    <property type="project" value="UniProtKB-KW"/>
</dbReference>
<feature type="region of interest" description="Disordered" evidence="6">
    <location>
        <begin position="385"/>
        <end position="420"/>
    </location>
</feature>
<comment type="similarity">
    <text evidence="1">Belongs to the ABC transporter superfamily.</text>
</comment>
<gene>
    <name evidence="8" type="ORF">NGAL_HAMBI1145_11980</name>
</gene>
<dbReference type="InterPro" id="IPR017871">
    <property type="entry name" value="ABC_transporter-like_CS"/>
</dbReference>